<evidence type="ECO:0000313" key="8">
    <source>
        <dbReference type="Proteomes" id="UP000515150"/>
    </source>
</evidence>
<sequence>MPSSPTKKQPSADMASGRRKSRTQLWLLSTLALVFLTSQADGAQMLVMSAPNVLRVGRMENIFVECQDCSSDDDVLVEISVMQFPTKAKRFASASVNLTKTNKFQAFGKIKIPDGDFSKDPYLSQHVYLQARFPDVELEKVILVSFQFGYIFIQTDKTLYTPNSKVHYRIFALTPHMEAVQGDFETKTDVSIAIDIVTPEGIIITLGQVSVKSGVYSGDYQLGEIVSPGLWQVVARFHSKPQMSFSAKFEVKEYVLPSFEVKLIPKSSFFYVNSEALTISIKATYMFDKMVDGSAFGVFGVEHEGQKKSFPSSLQRVVIEKGDGSVTLKREHVTQTFPNVLDLVGSSIYVAVSVLTDSGSEMAEAELKNIPIVTSPYTIHFKKTPKFFKPGISFDVSIEVTNPDGTPAQGVPLVMDKDEVEGITAANGVAMLSINTVKNSEPLTITAKTTDPNIALEMQASASMTALPYSSSNNNYIHIGMGRPEVTLGDNLKINLNFNQRENAQNDITTLILSRGQLVRFGRYWTRGQTLLSLIIPISKDIMPSFRIIAYYHTPENEVVSDSVWVDVKDSCLGSLKLEPVNPAVYYEPRKMFGLKVTGDPGATVGLVAVDKGVYSLNNQHRLTQKKVWDTVEEYDTGCTPGGGKDSMSVFYDAGLVFESNTGGGTPYREGLKCPAPSRSKRTTDMMNITSSLVSQYEDELQRECCLDGMRDTPVSYPCERRSEYIVDGAACVQAFLHCCEEMEKQRAEKSKDSLKLGHSEEDNNSYVDTNEIVSRTNFPQSWLWTEFKLPICFNYNCESSSFQKRFPLQDSITKWMFTGISLSNTLGICVAEPLEVIVRKNFFVDLKLPYSVVRGEQVEIKAVLHNYQSDAVTVRVDLLEVEDVCSSASRRGKYRQEVKVGAQATQAVPFVIIPTGVGEYRIEIKAAVKDSPLSDGIVKSLLVVPEGFLIKSSQIVTLDPENKGEDGKQVEVINSAIPKLDLLPNTPTSTQISLTGKEYEHELKNDIGGAPMGGLVYQPSGCGEENMIHMTLPLIATTYLDKSKQWDPVHIQRRYEALQHISTGYHNQLHYRKKDGSFAKDSDHESSTWLTAYVVKVFTMAKNLVFIQKDVICDAVQFLILKAQQSNGMFSESGRVSNREMTGDVYGKDSDASITAFCLIAMQDSHSLCASTVDNLPESIQRAVSYLEKRLPSLIHPYAIAMASCALAKEDKLNQEILYTFASPDLSHWPAPGGRAYTLEATAYSLMALVRAKAFKQAKPIVRWFNKQHRSVDGGYGSTQATMMVYQAVADYWANANENDYDLMVDILLPSRSKPYKYNFNNDNHYSTRTAKTNNINQDVKVTATGTGEATLTMVSLYYTLPTEREGDCFTFNMSVVLIPEKMDDDEKIYQLKIKVLYKDKERDAAMTVLDIGLLTGFTVNTKDLDLLSKGRARTISKYKMDSTESERGSLIIFLDKVSHRQPEEITFRIHQKLKVGVLQPAAVSVYEHNHQQNKTHCVRFYHPERRAGELLRLCKGDECTCAEENCSMQKKGKINNDERTAKVCETEVNSRIDFVYKVHMEEFTDALSTDIYTMRVLDVIKEGSSDVGSQGKLRTFLSYPHCRATLNLGAGKSYLIMGTSKNVYTDDQGHIHRYVLGERMWIEYWPTDAECQTEKHNVTCSGIDEMVQKFTLHGCQH</sequence>
<dbReference type="KEGG" id="bspl:114851133"/>
<dbReference type="InterPro" id="IPR013783">
    <property type="entry name" value="Ig-like_fold"/>
</dbReference>
<keyword evidence="4" id="KW-1015">Disulfide bond</keyword>
<dbReference type="InterPro" id="IPR001134">
    <property type="entry name" value="Netrin_domain"/>
</dbReference>
<proteinExistence type="predicted"/>
<dbReference type="Gene3D" id="2.60.40.10">
    <property type="entry name" value="Immunoglobulins"/>
    <property type="match status" value="2"/>
</dbReference>
<keyword evidence="2" id="KW-0964">Secreted</keyword>
<dbReference type="SUPFAM" id="SSF48239">
    <property type="entry name" value="Terpenoid cyclases/Protein prenyltransferases"/>
    <property type="match status" value="1"/>
</dbReference>
<dbReference type="PROSITE" id="PS50189">
    <property type="entry name" value="NTR"/>
    <property type="match status" value="1"/>
</dbReference>
<dbReference type="InterPro" id="IPR008993">
    <property type="entry name" value="TIMP-like_OB-fold"/>
</dbReference>
<evidence type="ECO:0000256" key="1">
    <source>
        <dbReference type="ARBA" id="ARBA00004613"/>
    </source>
</evidence>
<dbReference type="Pfam" id="PF01759">
    <property type="entry name" value="NTR"/>
    <property type="match status" value="1"/>
</dbReference>
<dbReference type="PANTHER" id="PTHR11412:SF81">
    <property type="entry name" value="COMPLEMENT C3"/>
    <property type="match status" value="1"/>
</dbReference>
<dbReference type="Gene3D" id="2.40.50.120">
    <property type="match status" value="1"/>
</dbReference>
<comment type="subcellular location">
    <subcellularLocation>
        <location evidence="1">Secreted</location>
    </subcellularLocation>
</comment>
<dbReference type="InterPro" id="IPR011625">
    <property type="entry name" value="A2M_N_BRD"/>
</dbReference>
<evidence type="ECO:0000256" key="2">
    <source>
        <dbReference type="ARBA" id="ARBA00022525"/>
    </source>
</evidence>
<dbReference type="Pfam" id="PF17791">
    <property type="entry name" value="MG3"/>
    <property type="match status" value="1"/>
</dbReference>
<dbReference type="FunCoup" id="A0A6P7LX82">
    <property type="interactions" value="1154"/>
</dbReference>
<dbReference type="GO" id="GO:0005615">
    <property type="term" value="C:extracellular space"/>
    <property type="evidence" value="ECO:0007669"/>
    <property type="project" value="InterPro"/>
</dbReference>
<dbReference type="InterPro" id="IPR048848">
    <property type="entry name" value="C3_CUB2"/>
</dbReference>
<dbReference type="Gene3D" id="2.60.120.1540">
    <property type="match status" value="1"/>
</dbReference>
<evidence type="ECO:0000259" key="7">
    <source>
        <dbReference type="PROSITE" id="PS50189"/>
    </source>
</evidence>
<dbReference type="InterPro" id="IPR002890">
    <property type="entry name" value="MG2"/>
</dbReference>
<evidence type="ECO:0000256" key="3">
    <source>
        <dbReference type="ARBA" id="ARBA00022966"/>
    </source>
</evidence>
<dbReference type="Gene3D" id="2.60.40.1930">
    <property type="match status" value="3"/>
</dbReference>
<dbReference type="SMART" id="SM00104">
    <property type="entry name" value="ANATO"/>
    <property type="match status" value="1"/>
</dbReference>
<dbReference type="SUPFAM" id="SSF47686">
    <property type="entry name" value="Anaphylotoxins (complement system)"/>
    <property type="match status" value="1"/>
</dbReference>
<name>A0A6P7LX82_BETSP</name>
<dbReference type="InterPro" id="IPR041555">
    <property type="entry name" value="MG3"/>
</dbReference>
<dbReference type="InterPro" id="IPR018933">
    <property type="entry name" value="Netrin_module_non-TIMP"/>
</dbReference>
<dbReference type="InterPro" id="IPR047565">
    <property type="entry name" value="Alpha-macroglob_thiol-ester_cl"/>
</dbReference>
<dbReference type="OrthoDB" id="6359008at2759"/>
<dbReference type="InterPro" id="IPR008930">
    <property type="entry name" value="Terpenoid_cyclase/PrenylTrfase"/>
</dbReference>
<keyword evidence="3" id="KW-0882">Thioester bond</keyword>
<dbReference type="Pfam" id="PF00207">
    <property type="entry name" value="A2M"/>
    <property type="match status" value="1"/>
</dbReference>
<feature type="domain" description="Anaphylatoxin-like" evidence="6">
    <location>
        <begin position="705"/>
        <end position="740"/>
    </location>
</feature>
<dbReference type="SMART" id="SM01359">
    <property type="entry name" value="A2M_N_2"/>
    <property type="match status" value="1"/>
</dbReference>
<dbReference type="SUPFAM" id="SSF49410">
    <property type="entry name" value="Alpha-macroglobulin receptor domain"/>
    <property type="match status" value="1"/>
</dbReference>
<reference evidence="9" key="1">
    <citation type="submission" date="2025-08" db="UniProtKB">
        <authorList>
            <consortium name="RefSeq"/>
        </authorList>
    </citation>
    <scope>IDENTIFICATION</scope>
</reference>
<dbReference type="InterPro" id="IPR018081">
    <property type="entry name" value="Anaphylatoxin_comp_syst"/>
</dbReference>
<evidence type="ECO:0000256" key="4">
    <source>
        <dbReference type="ARBA" id="ARBA00023157"/>
    </source>
</evidence>
<dbReference type="InterPro" id="IPR009048">
    <property type="entry name" value="A-macroglobulin_rcpt-bd"/>
</dbReference>
<dbReference type="SMART" id="SM01361">
    <property type="entry name" value="A2M_recep"/>
    <property type="match status" value="1"/>
</dbReference>
<dbReference type="PROSITE" id="PS01178">
    <property type="entry name" value="ANAPHYLATOXIN_2"/>
    <property type="match status" value="1"/>
</dbReference>
<dbReference type="SUPFAM" id="SSF50242">
    <property type="entry name" value="TIMP-like"/>
    <property type="match status" value="1"/>
</dbReference>
<evidence type="ECO:0000313" key="9">
    <source>
        <dbReference type="RefSeq" id="XP_028998559.1"/>
    </source>
</evidence>
<dbReference type="SMART" id="SM01419">
    <property type="entry name" value="Thiol-ester_cl"/>
    <property type="match status" value="1"/>
</dbReference>
<dbReference type="Gene3D" id="2.60.40.1940">
    <property type="match status" value="1"/>
</dbReference>
<accession>A0A6P7LX82</accession>
<dbReference type="GO" id="GO:0004866">
    <property type="term" value="F:endopeptidase inhibitor activity"/>
    <property type="evidence" value="ECO:0007669"/>
    <property type="project" value="InterPro"/>
</dbReference>
<dbReference type="Gene3D" id="6.20.50.160">
    <property type="match status" value="1"/>
</dbReference>
<dbReference type="InterPro" id="IPR000020">
    <property type="entry name" value="Anaphylatoxin/fibulin"/>
</dbReference>
<keyword evidence="8" id="KW-1185">Reference proteome</keyword>
<dbReference type="InterPro" id="IPR040839">
    <property type="entry name" value="MG4"/>
</dbReference>
<dbReference type="GeneID" id="114851133"/>
<dbReference type="Gene3D" id="1.50.10.20">
    <property type="match status" value="1"/>
</dbReference>
<dbReference type="RefSeq" id="XP_028998559.1">
    <property type="nucleotide sequence ID" value="XM_029142726.3"/>
</dbReference>
<dbReference type="Gene3D" id="1.20.91.20">
    <property type="entry name" value="Anaphylotoxins (complement system)"/>
    <property type="match status" value="1"/>
</dbReference>
<evidence type="ECO:0000256" key="5">
    <source>
        <dbReference type="SAM" id="SignalP"/>
    </source>
</evidence>
<dbReference type="InterPro" id="IPR019742">
    <property type="entry name" value="MacrogloblnA2_CS"/>
</dbReference>
<dbReference type="InterPro" id="IPR011626">
    <property type="entry name" value="Alpha-macroglobulin_TED"/>
</dbReference>
<dbReference type="Pfam" id="PF01835">
    <property type="entry name" value="MG2"/>
    <property type="match status" value="1"/>
</dbReference>
<dbReference type="Gene3D" id="2.60.40.690">
    <property type="entry name" value="Alpha-macroglobulin, receptor-binding domain"/>
    <property type="match status" value="1"/>
</dbReference>
<feature type="domain" description="NTR" evidence="7">
    <location>
        <begin position="1528"/>
        <end position="1677"/>
    </location>
</feature>
<dbReference type="SMART" id="SM00643">
    <property type="entry name" value="C345C"/>
    <property type="match status" value="1"/>
</dbReference>
<dbReference type="CDD" id="cd00017">
    <property type="entry name" value="ANATO"/>
    <property type="match status" value="1"/>
</dbReference>
<dbReference type="Pfam" id="PF21308">
    <property type="entry name" value="C3_CUB2"/>
    <property type="match status" value="1"/>
</dbReference>
<dbReference type="InterPro" id="IPR001599">
    <property type="entry name" value="Macroglobln_a2"/>
</dbReference>
<feature type="signal peptide" evidence="5">
    <location>
        <begin position="1"/>
        <end position="42"/>
    </location>
</feature>
<dbReference type="Pfam" id="PF07677">
    <property type="entry name" value="A2M_recep"/>
    <property type="match status" value="1"/>
</dbReference>
<dbReference type="Proteomes" id="UP000515150">
    <property type="component" value="Chromosome 1"/>
</dbReference>
<feature type="chain" id="PRO_5028223229" evidence="5">
    <location>
        <begin position="43"/>
        <end position="1679"/>
    </location>
</feature>
<evidence type="ECO:0000259" key="6">
    <source>
        <dbReference type="PROSITE" id="PS01178"/>
    </source>
</evidence>
<dbReference type="FunFam" id="2.60.40.1940:FF:000001">
    <property type="entry name" value="Complement component C3"/>
    <property type="match status" value="1"/>
</dbReference>
<dbReference type="SMART" id="SM01360">
    <property type="entry name" value="A2M"/>
    <property type="match status" value="1"/>
</dbReference>
<gene>
    <name evidence="9" type="primary">LOC114851133</name>
</gene>
<dbReference type="Pfam" id="PF07703">
    <property type="entry name" value="A2M_BRD"/>
    <property type="match status" value="1"/>
</dbReference>
<dbReference type="PROSITE" id="PS00477">
    <property type="entry name" value="ALPHA_2_MACROGLOBULIN"/>
    <property type="match status" value="1"/>
</dbReference>
<keyword evidence="5" id="KW-0732">Signal</keyword>
<dbReference type="CDD" id="cd02896">
    <property type="entry name" value="complement_C3_C4_C5"/>
    <property type="match status" value="1"/>
</dbReference>
<organism evidence="8 9">
    <name type="scientific">Betta splendens</name>
    <name type="common">Siamese fighting fish</name>
    <dbReference type="NCBI Taxonomy" id="158456"/>
    <lineage>
        <taxon>Eukaryota</taxon>
        <taxon>Metazoa</taxon>
        <taxon>Chordata</taxon>
        <taxon>Craniata</taxon>
        <taxon>Vertebrata</taxon>
        <taxon>Euteleostomi</taxon>
        <taxon>Actinopterygii</taxon>
        <taxon>Neopterygii</taxon>
        <taxon>Teleostei</taxon>
        <taxon>Neoteleostei</taxon>
        <taxon>Acanthomorphata</taxon>
        <taxon>Anabantaria</taxon>
        <taxon>Anabantiformes</taxon>
        <taxon>Anabantoidei</taxon>
        <taxon>Osphronemidae</taxon>
        <taxon>Betta</taxon>
    </lineage>
</organism>
<dbReference type="InParanoid" id="A0A6P7LX82"/>
<dbReference type="Pfam" id="PF17790">
    <property type="entry name" value="MG1"/>
    <property type="match status" value="1"/>
</dbReference>
<dbReference type="Pfam" id="PF07678">
    <property type="entry name" value="TED_complement"/>
    <property type="match status" value="1"/>
</dbReference>
<dbReference type="PANTHER" id="PTHR11412">
    <property type="entry name" value="MACROGLOBULIN / COMPLEMENT"/>
    <property type="match status" value="1"/>
</dbReference>
<dbReference type="Pfam" id="PF17789">
    <property type="entry name" value="MG4"/>
    <property type="match status" value="1"/>
</dbReference>
<dbReference type="Gene3D" id="2.20.130.20">
    <property type="match status" value="1"/>
</dbReference>
<dbReference type="InterPro" id="IPR050473">
    <property type="entry name" value="A2M/Complement_sys"/>
</dbReference>
<dbReference type="FunFam" id="2.60.40.10:FF:000155">
    <property type="entry name" value="complement C3 isoform X1"/>
    <property type="match status" value="1"/>
</dbReference>
<dbReference type="InterPro" id="IPR041425">
    <property type="entry name" value="C3/4/5_MG1"/>
</dbReference>
<dbReference type="InterPro" id="IPR036595">
    <property type="entry name" value="A-macroglobulin_rcpt-bd_sf"/>
</dbReference>
<protein>
    <submittedName>
        <fullName evidence="9">Complement C3-like isoform X1</fullName>
    </submittedName>
</protein>
<dbReference type="Pfam" id="PF01821">
    <property type="entry name" value="ANATO"/>
    <property type="match status" value="1"/>
</dbReference>
<dbReference type="FunFam" id="2.40.50.120:FF:000013">
    <property type="entry name" value="Complement C3"/>
    <property type="match status" value="1"/>
</dbReference>